<accession>A0A1Q6DRY1</accession>
<dbReference type="InParanoid" id="A0A1Q6DRY1"/>
<evidence type="ECO:0000313" key="2">
    <source>
        <dbReference type="Proteomes" id="UP000185744"/>
    </source>
</evidence>
<gene>
    <name evidence="1" type="ORF">BTN85_2191</name>
</gene>
<dbReference type="EMBL" id="MSDW01000003">
    <property type="protein sequence ID" value="OKY77098.1"/>
    <property type="molecule type" value="Genomic_DNA"/>
</dbReference>
<organism evidence="1 2">
    <name type="scientific">Methanohalarchaeum thermophilum</name>
    <dbReference type="NCBI Taxonomy" id="1903181"/>
    <lineage>
        <taxon>Archaea</taxon>
        <taxon>Methanobacteriati</taxon>
        <taxon>Methanobacteriota</taxon>
        <taxon>Methanonatronarchaeia</taxon>
        <taxon>Methanonatronarchaeales</taxon>
        <taxon>Methanonatronarchaeaceae</taxon>
        <taxon>Candidatus Methanohalarchaeum</taxon>
    </lineage>
</organism>
<proteinExistence type="predicted"/>
<dbReference type="Gene3D" id="3.40.470.10">
    <property type="entry name" value="Uracil-DNA glycosylase-like domain"/>
    <property type="match status" value="1"/>
</dbReference>
<name>A0A1Q6DRY1_METT1</name>
<comment type="caution">
    <text evidence="1">The sequence shown here is derived from an EMBL/GenBank/DDBJ whole genome shotgun (WGS) entry which is preliminary data.</text>
</comment>
<dbReference type="Proteomes" id="UP000185744">
    <property type="component" value="Unassembled WGS sequence"/>
</dbReference>
<reference evidence="1" key="1">
    <citation type="submission" date="2016-12" db="EMBL/GenBank/DDBJ databases">
        <title>Discovery of methanogenic haloarchaea.</title>
        <authorList>
            <person name="Sorokin D.Y."/>
            <person name="Makarova K.S."/>
            <person name="Abbas B."/>
            <person name="Ferrer M."/>
            <person name="Golyshin P.N."/>
        </authorList>
    </citation>
    <scope>NUCLEOTIDE SEQUENCE [LARGE SCALE GENOMIC DNA]</scope>
    <source>
        <strain evidence="1">HMET1</strain>
    </source>
</reference>
<protein>
    <recommendedName>
        <fullName evidence="3">Uracil-DNA glycosylase-like domain-containing protein</fullName>
    </recommendedName>
</protein>
<evidence type="ECO:0000313" key="1">
    <source>
        <dbReference type="EMBL" id="OKY77098.1"/>
    </source>
</evidence>
<keyword evidence="2" id="KW-1185">Reference proteome</keyword>
<sequence length="339" mass="40370">MSFEEDLREKHFKLVEEEETWKKIFRKAINRHINTGQSNTLDLEEINNLDTCNLPEDEEKSFEDWLENSSEETRCKLKKVLFSYYYREKWDGKPDLMLLMETPGKLKEEEDSRHEKAKNLVNFGFIDNLKIYREFFQRWLGDKDNLREEFTESFLEKLNSKLDYLENYERNLDNYFPEDSSEINTKHSCFFKDLYVTDTISYRIKGGDILVDMKKEGLNIFLEEIAHIKPEIIFVFGGKAWESITRLNERDSINLELVEKGKDDGNEMSEDDGITDVHGSSWKLDFSNKPDLEMELTDQELPKKVHIIPLAHMSRTKMYIKDSYFDYLEKGLESYDKLL</sequence>
<dbReference type="InterPro" id="IPR036895">
    <property type="entry name" value="Uracil-DNA_glycosylase-like_sf"/>
</dbReference>
<evidence type="ECO:0008006" key="3">
    <source>
        <dbReference type="Google" id="ProtNLM"/>
    </source>
</evidence>
<dbReference type="AlphaFoldDB" id="A0A1Q6DRY1"/>